<comment type="caution">
    <text evidence="10">The sequence shown here is derived from an EMBL/GenBank/DDBJ whole genome shotgun (WGS) entry which is preliminary data.</text>
</comment>
<dbReference type="AlphaFoldDB" id="A0A1R2B8S4"/>
<dbReference type="EMBL" id="MPUH01000840">
    <property type="protein sequence ID" value="OMJ73188.1"/>
    <property type="molecule type" value="Genomic_DNA"/>
</dbReference>
<dbReference type="Gene3D" id="1.10.287.70">
    <property type="match status" value="1"/>
</dbReference>
<evidence type="ECO:0000256" key="8">
    <source>
        <dbReference type="SAM" id="Phobius"/>
    </source>
</evidence>
<dbReference type="InterPro" id="IPR000595">
    <property type="entry name" value="cNMP-bd_dom"/>
</dbReference>
<keyword evidence="4 8" id="KW-1133">Transmembrane helix</keyword>
<organism evidence="10 11">
    <name type="scientific">Stentor coeruleus</name>
    <dbReference type="NCBI Taxonomy" id="5963"/>
    <lineage>
        <taxon>Eukaryota</taxon>
        <taxon>Sar</taxon>
        <taxon>Alveolata</taxon>
        <taxon>Ciliophora</taxon>
        <taxon>Postciliodesmatophora</taxon>
        <taxon>Heterotrichea</taxon>
        <taxon>Heterotrichida</taxon>
        <taxon>Stentoridae</taxon>
        <taxon>Stentor</taxon>
    </lineage>
</organism>
<feature type="transmembrane region" description="Helical" evidence="8">
    <location>
        <begin position="345"/>
        <end position="364"/>
    </location>
</feature>
<dbReference type="InterPro" id="IPR005821">
    <property type="entry name" value="Ion_trans_dom"/>
</dbReference>
<feature type="transmembrane region" description="Helical" evidence="8">
    <location>
        <begin position="147"/>
        <end position="171"/>
    </location>
</feature>
<dbReference type="Pfam" id="PF00027">
    <property type="entry name" value="cNMP_binding"/>
    <property type="match status" value="1"/>
</dbReference>
<dbReference type="InterPro" id="IPR003938">
    <property type="entry name" value="K_chnl_volt-dep_EAG/ELK/ERG"/>
</dbReference>
<evidence type="ECO:0000256" key="1">
    <source>
        <dbReference type="ARBA" id="ARBA00004141"/>
    </source>
</evidence>
<feature type="transmembrane region" description="Helical" evidence="8">
    <location>
        <begin position="305"/>
        <end position="325"/>
    </location>
</feature>
<dbReference type="SUPFAM" id="SSF81324">
    <property type="entry name" value="Voltage-gated potassium channels"/>
    <property type="match status" value="1"/>
</dbReference>
<dbReference type="SUPFAM" id="SSF51206">
    <property type="entry name" value="cAMP-binding domain-like"/>
    <property type="match status" value="1"/>
</dbReference>
<accession>A0A1R2B8S4</accession>
<dbReference type="PANTHER" id="PTHR47823">
    <property type="entry name" value="ION_TRANS DOMAIN-CONTAINING PROTEIN"/>
    <property type="match status" value="1"/>
</dbReference>
<dbReference type="SMART" id="SM00100">
    <property type="entry name" value="cNMP"/>
    <property type="match status" value="1"/>
</dbReference>
<sequence>MNSMSYSKLNSLTKPQLKYLALESGKRKRRSSTMPPVSAKVVPINEDKNALPNYTDQETGRSIRNIPVVGSKYIDVWNRVKIKIRAQLVLKKLMQYDSNKIDQKTEDENPLGIRKTSRTFETGITEFSYLEPTPWYIFHPKSTFKNIWNFVIAILLIYTVTLMPFAMSFINSQPGDVWEILDLATDGLFFSDFVIICFSAYYDKSETLISSHKSILLNYMKTWMLIDFISFFPFSLLDDSKTPSQSTASNYNNLIRLLRLPKLYRLFRISRLVKLLKHYSKIEIIESIQEYFSIKNSAMRLIKSFFTILLCLHLAACFWHFTARLDNFTPDTWVVRLHYLDTDIGTRYLASIYWAFTTLCTVGYGDISGFTNLERIICISWMICGLYFFSFTIGSLSSMMSSIDTKENVLLSKLAVIDEFSVEANLNKELRNKLKHALRYSAEKRGFSWLDKLSIFNELPKQLRYEVAINMHHGAAKDISFFKNKDQSIIASIVPLLQPMYLERNDYVYKKGEFADEIYFIVRGRISYVFGKEDTVLKSMQKGSYFGDIEVVKGISRKYSAKGVRSSELLIMHRQVMQEVIDEHSIVWEEIRNVALEREKLNERAIIEIQELIRLRNIGELEEINVKVFKKRVEDLYEKRCQHIQKKHQIFTLKDLSNKIDDLAKVIREEDTPNSMKNYRLREEDLD</sequence>
<dbReference type="GO" id="GO:0016020">
    <property type="term" value="C:membrane"/>
    <property type="evidence" value="ECO:0007669"/>
    <property type="project" value="UniProtKB-SubCell"/>
</dbReference>
<evidence type="ECO:0000256" key="5">
    <source>
        <dbReference type="ARBA" id="ARBA00023065"/>
    </source>
</evidence>
<evidence type="ECO:0000256" key="4">
    <source>
        <dbReference type="ARBA" id="ARBA00022989"/>
    </source>
</evidence>
<feature type="domain" description="Cyclic nucleotide-binding" evidence="9">
    <location>
        <begin position="481"/>
        <end position="581"/>
    </location>
</feature>
<proteinExistence type="predicted"/>
<evidence type="ECO:0000256" key="2">
    <source>
        <dbReference type="ARBA" id="ARBA00022448"/>
    </source>
</evidence>
<dbReference type="Pfam" id="PF00520">
    <property type="entry name" value="Ion_trans"/>
    <property type="match status" value="1"/>
</dbReference>
<keyword evidence="11" id="KW-1185">Reference proteome</keyword>
<gene>
    <name evidence="10" type="ORF">SteCoe_28196</name>
</gene>
<dbReference type="OrthoDB" id="417811at2759"/>
<comment type="subcellular location">
    <subcellularLocation>
        <location evidence="1">Membrane</location>
        <topology evidence="1">Multi-pass membrane protein</topology>
    </subcellularLocation>
</comment>
<name>A0A1R2B8S4_9CILI</name>
<feature type="transmembrane region" description="Helical" evidence="8">
    <location>
        <begin position="183"/>
        <end position="202"/>
    </location>
</feature>
<dbReference type="GO" id="GO:0005249">
    <property type="term" value="F:voltage-gated potassium channel activity"/>
    <property type="evidence" value="ECO:0007669"/>
    <property type="project" value="InterPro"/>
</dbReference>
<evidence type="ECO:0000259" key="9">
    <source>
        <dbReference type="PROSITE" id="PS50042"/>
    </source>
</evidence>
<dbReference type="PANTHER" id="PTHR47823:SF9">
    <property type="entry name" value="CHROMOSOME UNDETERMINED SCAFFOLD_10, WHOLE GENOME SHOTGUN SEQUENCE"/>
    <property type="match status" value="1"/>
</dbReference>
<dbReference type="Gene3D" id="2.60.120.10">
    <property type="entry name" value="Jelly Rolls"/>
    <property type="match status" value="1"/>
</dbReference>
<evidence type="ECO:0000256" key="6">
    <source>
        <dbReference type="ARBA" id="ARBA00023136"/>
    </source>
</evidence>
<evidence type="ECO:0000313" key="10">
    <source>
        <dbReference type="EMBL" id="OMJ73188.1"/>
    </source>
</evidence>
<reference evidence="10 11" key="1">
    <citation type="submission" date="2016-11" db="EMBL/GenBank/DDBJ databases">
        <title>The macronuclear genome of Stentor coeruleus: a giant cell with tiny introns.</title>
        <authorList>
            <person name="Slabodnick M."/>
            <person name="Ruby J.G."/>
            <person name="Reiff S.B."/>
            <person name="Swart E.C."/>
            <person name="Gosai S."/>
            <person name="Prabakaran S."/>
            <person name="Witkowska E."/>
            <person name="Larue G.E."/>
            <person name="Fisher S."/>
            <person name="Freeman R.M."/>
            <person name="Gunawardena J."/>
            <person name="Chu W."/>
            <person name="Stover N.A."/>
            <person name="Gregory B.D."/>
            <person name="Nowacki M."/>
            <person name="Derisi J."/>
            <person name="Roy S.W."/>
            <person name="Marshall W.F."/>
            <person name="Sood P."/>
        </authorList>
    </citation>
    <scope>NUCLEOTIDE SEQUENCE [LARGE SCALE GENOMIC DNA]</scope>
    <source>
        <strain evidence="10">WM001</strain>
    </source>
</reference>
<protein>
    <recommendedName>
        <fullName evidence="9">Cyclic nucleotide-binding domain-containing protein</fullName>
    </recommendedName>
</protein>
<dbReference type="PROSITE" id="PS50042">
    <property type="entry name" value="CNMP_BINDING_3"/>
    <property type="match status" value="1"/>
</dbReference>
<evidence type="ECO:0000256" key="3">
    <source>
        <dbReference type="ARBA" id="ARBA00022692"/>
    </source>
</evidence>
<dbReference type="InterPro" id="IPR018490">
    <property type="entry name" value="cNMP-bd_dom_sf"/>
</dbReference>
<keyword evidence="5" id="KW-0406">Ion transport</keyword>
<dbReference type="FunFam" id="1.10.287.70:FF:000123">
    <property type="entry name" value="Potassium channel KAT3"/>
    <property type="match status" value="1"/>
</dbReference>
<keyword evidence="2" id="KW-0813">Transport</keyword>
<evidence type="ECO:0000256" key="7">
    <source>
        <dbReference type="ARBA" id="ARBA00023303"/>
    </source>
</evidence>
<dbReference type="PRINTS" id="PR01463">
    <property type="entry name" value="EAGCHANLFMLY"/>
</dbReference>
<keyword evidence="3 8" id="KW-0812">Transmembrane</keyword>
<evidence type="ECO:0000313" key="11">
    <source>
        <dbReference type="Proteomes" id="UP000187209"/>
    </source>
</evidence>
<dbReference type="CDD" id="cd00038">
    <property type="entry name" value="CAP_ED"/>
    <property type="match status" value="1"/>
</dbReference>
<keyword evidence="7" id="KW-0407">Ion channel</keyword>
<dbReference type="InterPro" id="IPR014710">
    <property type="entry name" value="RmlC-like_jellyroll"/>
</dbReference>
<feature type="transmembrane region" description="Helical" evidence="8">
    <location>
        <begin position="376"/>
        <end position="396"/>
    </location>
</feature>
<dbReference type="Proteomes" id="UP000187209">
    <property type="component" value="Unassembled WGS sequence"/>
</dbReference>
<keyword evidence="6 8" id="KW-0472">Membrane</keyword>